<protein>
    <submittedName>
        <fullName evidence="2">Uncharacterized protein</fullName>
    </submittedName>
</protein>
<organism evidence="2 3">
    <name type="scientific">Arctia plantaginis</name>
    <name type="common">Wood tiger moth</name>
    <name type="synonym">Phalaena plantaginis</name>
    <dbReference type="NCBI Taxonomy" id="874455"/>
    <lineage>
        <taxon>Eukaryota</taxon>
        <taxon>Metazoa</taxon>
        <taxon>Ecdysozoa</taxon>
        <taxon>Arthropoda</taxon>
        <taxon>Hexapoda</taxon>
        <taxon>Insecta</taxon>
        <taxon>Pterygota</taxon>
        <taxon>Neoptera</taxon>
        <taxon>Endopterygota</taxon>
        <taxon>Lepidoptera</taxon>
        <taxon>Glossata</taxon>
        <taxon>Ditrysia</taxon>
        <taxon>Noctuoidea</taxon>
        <taxon>Erebidae</taxon>
        <taxon>Arctiinae</taxon>
        <taxon>Arctia</taxon>
    </lineage>
</organism>
<feature type="compositionally biased region" description="Basic residues" evidence="1">
    <location>
        <begin position="97"/>
        <end position="108"/>
    </location>
</feature>
<sequence>MTDRNASQSQDILNKSETDILGSELDGQINDLLASIRKSEENQSNDSSNCDTPEEEITIDGIREISHDDKTDVDNDEAIAKNGEPVEDNEQNESTHNIRKYRRSKREKRPSCRIEKYWRNGNTDSYFHQVVKHQ</sequence>
<dbReference type="Proteomes" id="UP000494256">
    <property type="component" value="Unassembled WGS sequence"/>
</dbReference>
<dbReference type="EMBL" id="CADEBD010000336">
    <property type="protein sequence ID" value="CAB3247084.1"/>
    <property type="molecule type" value="Genomic_DNA"/>
</dbReference>
<feature type="compositionally biased region" description="Polar residues" evidence="1">
    <location>
        <begin position="1"/>
        <end position="15"/>
    </location>
</feature>
<feature type="compositionally biased region" description="Polar residues" evidence="1">
    <location>
        <begin position="42"/>
        <end position="51"/>
    </location>
</feature>
<evidence type="ECO:0000313" key="3">
    <source>
        <dbReference type="Proteomes" id="UP000494256"/>
    </source>
</evidence>
<feature type="region of interest" description="Disordered" evidence="1">
    <location>
        <begin position="62"/>
        <end position="109"/>
    </location>
</feature>
<proteinExistence type="predicted"/>
<evidence type="ECO:0000313" key="2">
    <source>
        <dbReference type="EMBL" id="CAB3247084.1"/>
    </source>
</evidence>
<gene>
    <name evidence="2" type="ORF">APLA_LOCUS11766</name>
</gene>
<evidence type="ECO:0000256" key="1">
    <source>
        <dbReference type="SAM" id="MobiDB-lite"/>
    </source>
</evidence>
<reference evidence="2 3" key="1">
    <citation type="submission" date="2020-04" db="EMBL/GenBank/DDBJ databases">
        <authorList>
            <person name="Wallbank WR R."/>
            <person name="Pardo Diaz C."/>
            <person name="Kozak K."/>
            <person name="Martin S."/>
            <person name="Jiggins C."/>
            <person name="Moest M."/>
            <person name="Warren A I."/>
            <person name="Byers J.R.P. K."/>
            <person name="Montejo-Kovacevich G."/>
            <person name="Yen C E."/>
        </authorList>
    </citation>
    <scope>NUCLEOTIDE SEQUENCE [LARGE SCALE GENOMIC DNA]</scope>
</reference>
<dbReference type="AlphaFoldDB" id="A0A8S1ADR6"/>
<comment type="caution">
    <text evidence="2">The sequence shown here is derived from an EMBL/GenBank/DDBJ whole genome shotgun (WGS) entry which is preliminary data.</text>
</comment>
<accession>A0A8S1ADR6</accession>
<feature type="region of interest" description="Disordered" evidence="1">
    <location>
        <begin position="1"/>
        <end position="24"/>
    </location>
</feature>
<name>A0A8S1ADR6_ARCPL</name>
<feature type="region of interest" description="Disordered" evidence="1">
    <location>
        <begin position="37"/>
        <end position="56"/>
    </location>
</feature>
<feature type="compositionally biased region" description="Basic and acidic residues" evidence="1">
    <location>
        <begin position="62"/>
        <end position="73"/>
    </location>
</feature>